<dbReference type="Gene3D" id="1.10.357.10">
    <property type="entry name" value="Tetracycline Repressor, domain 2"/>
    <property type="match status" value="1"/>
</dbReference>
<evidence type="ECO:0000259" key="6">
    <source>
        <dbReference type="PROSITE" id="PS50977"/>
    </source>
</evidence>
<dbReference type="GO" id="GO:0000976">
    <property type="term" value="F:transcription cis-regulatory region binding"/>
    <property type="evidence" value="ECO:0007669"/>
    <property type="project" value="TreeGrafter"/>
</dbReference>
<dbReference type="InterPro" id="IPR036271">
    <property type="entry name" value="Tet_transcr_reg_TetR-rel_C_sf"/>
</dbReference>
<proteinExistence type="predicted"/>
<evidence type="ECO:0000313" key="7">
    <source>
        <dbReference type="EMBL" id="ASA22795.1"/>
    </source>
</evidence>
<dbReference type="KEGG" id="pdh:B9T62_19510"/>
<evidence type="ECO:0000256" key="4">
    <source>
        <dbReference type="ARBA" id="ARBA00023163"/>
    </source>
</evidence>
<dbReference type="InterPro" id="IPR009057">
    <property type="entry name" value="Homeodomain-like_sf"/>
</dbReference>
<evidence type="ECO:0000256" key="3">
    <source>
        <dbReference type="ARBA" id="ARBA00023125"/>
    </source>
</evidence>
<dbReference type="InterPro" id="IPR039538">
    <property type="entry name" value="BetI_C"/>
</dbReference>
<keyword evidence="1" id="KW-0678">Repressor</keyword>
<keyword evidence="8" id="KW-1185">Reference proteome</keyword>
<dbReference type="PANTHER" id="PTHR30055:SF226">
    <property type="entry name" value="HTH-TYPE TRANSCRIPTIONAL REGULATOR PKSA"/>
    <property type="match status" value="1"/>
</dbReference>
<dbReference type="OrthoDB" id="9816296at2"/>
<organism evidence="7 8">
    <name type="scientific">Paenibacillus donghaensis</name>
    <dbReference type="NCBI Taxonomy" id="414771"/>
    <lineage>
        <taxon>Bacteria</taxon>
        <taxon>Bacillati</taxon>
        <taxon>Bacillota</taxon>
        <taxon>Bacilli</taxon>
        <taxon>Bacillales</taxon>
        <taxon>Paenibacillaceae</taxon>
        <taxon>Paenibacillus</taxon>
    </lineage>
</organism>
<dbReference type="Pfam" id="PF00440">
    <property type="entry name" value="TetR_N"/>
    <property type="match status" value="1"/>
</dbReference>
<reference evidence="7 8" key="1">
    <citation type="submission" date="2017-06" db="EMBL/GenBank/DDBJ databases">
        <title>Complete genome sequence of Paenibacillus donghaensis KCTC 13049T isolated from East Sea sediment, South Korea.</title>
        <authorList>
            <person name="Jung B.K."/>
            <person name="Hong S.-J."/>
            <person name="Shin J.-H."/>
        </authorList>
    </citation>
    <scope>NUCLEOTIDE SEQUENCE [LARGE SCALE GENOMIC DNA]</scope>
    <source>
        <strain evidence="7 8">KCTC 13049</strain>
    </source>
</reference>
<dbReference type="SUPFAM" id="SSF48498">
    <property type="entry name" value="Tetracyclin repressor-like, C-terminal domain"/>
    <property type="match status" value="1"/>
</dbReference>
<dbReference type="AlphaFoldDB" id="A0A2Z2KFM2"/>
<dbReference type="InterPro" id="IPR023772">
    <property type="entry name" value="DNA-bd_HTH_TetR-type_CS"/>
</dbReference>
<feature type="domain" description="HTH tetR-type" evidence="6">
    <location>
        <begin position="8"/>
        <end position="68"/>
    </location>
</feature>
<keyword evidence="3 5" id="KW-0238">DNA-binding</keyword>
<dbReference type="EMBL" id="CP021780">
    <property type="protein sequence ID" value="ASA22795.1"/>
    <property type="molecule type" value="Genomic_DNA"/>
</dbReference>
<keyword evidence="4" id="KW-0804">Transcription</keyword>
<accession>A0A2Z2KFM2</accession>
<dbReference type="InterPro" id="IPR001647">
    <property type="entry name" value="HTH_TetR"/>
</dbReference>
<evidence type="ECO:0000256" key="1">
    <source>
        <dbReference type="ARBA" id="ARBA00022491"/>
    </source>
</evidence>
<dbReference type="PROSITE" id="PS01081">
    <property type="entry name" value="HTH_TETR_1"/>
    <property type="match status" value="1"/>
</dbReference>
<keyword evidence="2" id="KW-0805">Transcription regulation</keyword>
<evidence type="ECO:0000256" key="5">
    <source>
        <dbReference type="PROSITE-ProRule" id="PRU00335"/>
    </source>
</evidence>
<dbReference type="GO" id="GO:0003700">
    <property type="term" value="F:DNA-binding transcription factor activity"/>
    <property type="evidence" value="ECO:0007669"/>
    <property type="project" value="TreeGrafter"/>
</dbReference>
<gene>
    <name evidence="7" type="ORF">B9T62_19510</name>
</gene>
<dbReference type="PROSITE" id="PS50977">
    <property type="entry name" value="HTH_TETR_2"/>
    <property type="match status" value="1"/>
</dbReference>
<feature type="DNA-binding region" description="H-T-H motif" evidence="5">
    <location>
        <begin position="31"/>
        <end position="50"/>
    </location>
</feature>
<dbReference type="Proteomes" id="UP000249890">
    <property type="component" value="Chromosome"/>
</dbReference>
<evidence type="ECO:0000313" key="8">
    <source>
        <dbReference type="Proteomes" id="UP000249890"/>
    </source>
</evidence>
<sequence length="199" mass="22470">MPKIVDHAKQKHLVAEAALRIIRRSGLEQATVRNISKEAGLSVGSMRHYFSTQAELFAFCMNLFVQRVQSRVEALPSEGPVVPNLKLVLMQFVPVDEDRIMEMEVWLSFNAKALIFPELKRLSEEMQAGLQQASQFVIDTLLQQQLAKPGLDVELEVEKLNALVDGLAIHQLMHPGRLDAGRNESIIEQHLYSLCKVEE</sequence>
<evidence type="ECO:0000256" key="2">
    <source>
        <dbReference type="ARBA" id="ARBA00023015"/>
    </source>
</evidence>
<protein>
    <submittedName>
        <fullName evidence="7">TetR family transcriptional regulator</fullName>
    </submittedName>
</protein>
<dbReference type="SUPFAM" id="SSF46689">
    <property type="entry name" value="Homeodomain-like"/>
    <property type="match status" value="1"/>
</dbReference>
<name>A0A2Z2KFM2_9BACL</name>
<dbReference type="InterPro" id="IPR050109">
    <property type="entry name" value="HTH-type_TetR-like_transc_reg"/>
</dbReference>
<dbReference type="Pfam" id="PF13977">
    <property type="entry name" value="TetR_C_6"/>
    <property type="match status" value="1"/>
</dbReference>
<dbReference type="RefSeq" id="WP_087916793.1">
    <property type="nucleotide sequence ID" value="NZ_CP021780.1"/>
</dbReference>
<dbReference type="PANTHER" id="PTHR30055">
    <property type="entry name" value="HTH-TYPE TRANSCRIPTIONAL REGULATOR RUTR"/>
    <property type="match status" value="1"/>
</dbReference>